<evidence type="ECO:0000313" key="8">
    <source>
        <dbReference type="Proteomes" id="UP000518315"/>
    </source>
</evidence>
<evidence type="ECO:0000313" key="7">
    <source>
        <dbReference type="EMBL" id="MBB3136632.1"/>
    </source>
</evidence>
<dbReference type="EC" id="1.2.1.3" evidence="7"/>
<dbReference type="SUPFAM" id="SSF53720">
    <property type="entry name" value="ALDH-like"/>
    <property type="match status" value="1"/>
</dbReference>
<feature type="active site" evidence="3">
    <location>
        <position position="247"/>
    </location>
</feature>
<dbReference type="Pfam" id="PF00171">
    <property type="entry name" value="Aldedh"/>
    <property type="match status" value="1"/>
</dbReference>
<keyword evidence="2 4" id="KW-0560">Oxidoreductase</keyword>
<dbReference type="PROSITE" id="PS00687">
    <property type="entry name" value="ALDEHYDE_DEHYDR_GLU"/>
    <property type="match status" value="1"/>
</dbReference>
<dbReference type="AlphaFoldDB" id="A0A7W5BPC6"/>
<evidence type="ECO:0000256" key="5">
    <source>
        <dbReference type="SAM" id="MobiDB-lite"/>
    </source>
</evidence>
<dbReference type="InterPro" id="IPR016163">
    <property type="entry name" value="Ald_DH_C"/>
</dbReference>
<protein>
    <submittedName>
        <fullName evidence="7">Aldehyde dehydrogenase (NAD+)</fullName>
        <ecNumber evidence="7">1.2.1.3</ecNumber>
    </submittedName>
</protein>
<evidence type="ECO:0000256" key="2">
    <source>
        <dbReference type="ARBA" id="ARBA00023002"/>
    </source>
</evidence>
<dbReference type="EMBL" id="JACHXH010000016">
    <property type="protein sequence ID" value="MBB3136632.1"/>
    <property type="molecule type" value="Genomic_DNA"/>
</dbReference>
<comment type="caution">
    <text evidence="7">The sequence shown here is derived from an EMBL/GenBank/DDBJ whole genome shotgun (WGS) entry which is preliminary data.</text>
</comment>
<dbReference type="Gene3D" id="3.40.605.10">
    <property type="entry name" value="Aldehyde Dehydrogenase, Chain A, domain 1"/>
    <property type="match status" value="1"/>
</dbReference>
<dbReference type="InterPro" id="IPR016162">
    <property type="entry name" value="Ald_DH_N"/>
</dbReference>
<dbReference type="RefSeq" id="WP_131614037.1">
    <property type="nucleotide sequence ID" value="NZ_JACHXH010000016.1"/>
</dbReference>
<evidence type="ECO:0000259" key="6">
    <source>
        <dbReference type="Pfam" id="PF00171"/>
    </source>
</evidence>
<accession>A0A7W5BPC6</accession>
<dbReference type="FunFam" id="3.40.605.10:FF:000007">
    <property type="entry name" value="NAD/NADP-dependent betaine aldehyde dehydrogenase"/>
    <property type="match status" value="1"/>
</dbReference>
<feature type="region of interest" description="Disordered" evidence="5">
    <location>
        <begin position="1"/>
        <end position="26"/>
    </location>
</feature>
<feature type="domain" description="Aldehyde dehydrogenase" evidence="6">
    <location>
        <begin position="10"/>
        <end position="473"/>
    </location>
</feature>
<dbReference type="CDD" id="cd07109">
    <property type="entry name" value="ALDH_AAS00426"/>
    <property type="match status" value="1"/>
</dbReference>
<keyword evidence="8" id="KW-1185">Reference proteome</keyword>
<dbReference type="Proteomes" id="UP000518315">
    <property type="component" value="Unassembled WGS sequence"/>
</dbReference>
<dbReference type="GO" id="GO:0004029">
    <property type="term" value="F:aldehyde dehydrogenase (NAD+) activity"/>
    <property type="evidence" value="ECO:0007669"/>
    <property type="project" value="UniProtKB-EC"/>
</dbReference>
<evidence type="ECO:0000256" key="4">
    <source>
        <dbReference type="RuleBase" id="RU003345"/>
    </source>
</evidence>
<gene>
    <name evidence="7" type="ORF">FHS26_004389</name>
</gene>
<organism evidence="7 8">
    <name type="scientific">Rhizobium pisi</name>
    <dbReference type="NCBI Taxonomy" id="574561"/>
    <lineage>
        <taxon>Bacteria</taxon>
        <taxon>Pseudomonadati</taxon>
        <taxon>Pseudomonadota</taxon>
        <taxon>Alphaproteobacteria</taxon>
        <taxon>Hyphomicrobiales</taxon>
        <taxon>Rhizobiaceae</taxon>
        <taxon>Rhizobium/Agrobacterium group</taxon>
        <taxon>Rhizobium</taxon>
    </lineage>
</organism>
<dbReference type="Gene3D" id="3.40.309.10">
    <property type="entry name" value="Aldehyde Dehydrogenase, Chain A, domain 2"/>
    <property type="match status" value="1"/>
</dbReference>
<name>A0A7W5BPC6_9HYPH</name>
<reference evidence="7 8" key="1">
    <citation type="submission" date="2020-08" db="EMBL/GenBank/DDBJ databases">
        <title>Genomic Encyclopedia of Type Strains, Phase III (KMG-III): the genomes of soil and plant-associated and newly described type strains.</title>
        <authorList>
            <person name="Whitman W."/>
        </authorList>
    </citation>
    <scope>NUCLEOTIDE SEQUENCE [LARGE SCALE GENOMIC DNA]</scope>
    <source>
        <strain evidence="7 8">CECT 4113</strain>
    </source>
</reference>
<sequence>MDKHFINGKWAAGSSGETTPAIDPSTGKEYGRIALGTVEDIDTAVRAARHAFDEGAWGKLTAAERGRLLQKFALLIQDHREELARIEAKDTGKPMTVARNDADAAARYFEYYGGAADKVYGNTIPYLNNHFVAVVREAKGVTGHILPWNYPMQMFGRTLAPSLAAGNATILKPAEAASASILRLAELASEAGLPDGAINVVTGPGSKIGPALAGHHGVDFISFTGSPEVGQLIQKTAADNYINCTLELGGKSPQVVFSDADFDIAIPTILRAIIQNSGQTCSAGSRVLVQRTIYDDFMQRLGDAFGKVRVGSPDMDFDCGPIITSRQRKTVQRFIDKAKADGIPLIAEGTIAEGVDPDGFFVRPSLFGPVPHSNSLAQEEVFGPVLAALSFEDEDDAVRIANGTEFGLVAAAWTRDGGRQMRMSKRLRAGQVFINCYGAGAGIELPFGGTGKSGHGREKGLVALDDYTNLKTVVIQHGS</sequence>
<comment type="similarity">
    <text evidence="1 4">Belongs to the aldehyde dehydrogenase family.</text>
</comment>
<proteinExistence type="inferred from homology"/>
<evidence type="ECO:0000256" key="3">
    <source>
        <dbReference type="PROSITE-ProRule" id="PRU10007"/>
    </source>
</evidence>
<dbReference type="PANTHER" id="PTHR11699">
    <property type="entry name" value="ALDEHYDE DEHYDROGENASE-RELATED"/>
    <property type="match status" value="1"/>
</dbReference>
<dbReference type="InterPro" id="IPR016161">
    <property type="entry name" value="Ald_DH/histidinol_DH"/>
</dbReference>
<dbReference type="InterPro" id="IPR015590">
    <property type="entry name" value="Aldehyde_DH_dom"/>
</dbReference>
<dbReference type="InterPro" id="IPR029510">
    <property type="entry name" value="Ald_DH_CS_GLU"/>
</dbReference>
<evidence type="ECO:0000256" key="1">
    <source>
        <dbReference type="ARBA" id="ARBA00009986"/>
    </source>
</evidence>